<dbReference type="GO" id="GO:0016491">
    <property type="term" value="F:oxidoreductase activity"/>
    <property type="evidence" value="ECO:0007669"/>
    <property type="project" value="InterPro"/>
</dbReference>
<dbReference type="Gene3D" id="1.20.1260.10">
    <property type="match status" value="1"/>
</dbReference>
<dbReference type="SUPFAM" id="SSF47240">
    <property type="entry name" value="Ferritin-like"/>
    <property type="match status" value="1"/>
</dbReference>
<keyword evidence="8" id="KW-1185">Reference proteome</keyword>
<feature type="transmembrane region" description="Helical" evidence="5">
    <location>
        <begin position="74"/>
        <end position="90"/>
    </location>
</feature>
<feature type="transmembrane region" description="Helical" evidence="5">
    <location>
        <begin position="264"/>
        <end position="285"/>
    </location>
</feature>
<dbReference type="GO" id="GO:0030026">
    <property type="term" value="P:intracellular manganese ion homeostasis"/>
    <property type="evidence" value="ECO:0007669"/>
    <property type="project" value="InterPro"/>
</dbReference>
<evidence type="ECO:0000256" key="1">
    <source>
        <dbReference type="ARBA" id="ARBA00004127"/>
    </source>
</evidence>
<feature type="transmembrane region" description="Helical" evidence="5">
    <location>
        <begin position="170"/>
        <end position="187"/>
    </location>
</feature>
<evidence type="ECO:0000256" key="4">
    <source>
        <dbReference type="ARBA" id="ARBA00023136"/>
    </source>
</evidence>
<dbReference type="InterPro" id="IPR003251">
    <property type="entry name" value="Rr_diiron-bd_dom"/>
</dbReference>
<protein>
    <submittedName>
        <fullName evidence="7">Rubrerythrin family protein</fullName>
    </submittedName>
</protein>
<evidence type="ECO:0000256" key="2">
    <source>
        <dbReference type="ARBA" id="ARBA00022692"/>
    </source>
</evidence>
<evidence type="ECO:0000313" key="8">
    <source>
        <dbReference type="Proteomes" id="UP000264002"/>
    </source>
</evidence>
<evidence type="ECO:0000256" key="5">
    <source>
        <dbReference type="SAM" id="Phobius"/>
    </source>
</evidence>
<feature type="domain" description="Rubrerythrin diiron-binding" evidence="6">
    <location>
        <begin position="20"/>
        <end position="131"/>
    </location>
</feature>
<feature type="transmembrane region" description="Helical" evidence="5">
    <location>
        <begin position="139"/>
        <end position="164"/>
    </location>
</feature>
<dbReference type="Pfam" id="PF02915">
    <property type="entry name" value="Rubrerythrin"/>
    <property type="match status" value="1"/>
</dbReference>
<dbReference type="Pfam" id="PF01988">
    <property type="entry name" value="VIT1"/>
    <property type="match status" value="1"/>
</dbReference>
<feature type="transmembrane region" description="Helical" evidence="5">
    <location>
        <begin position="207"/>
        <end position="226"/>
    </location>
</feature>
<comment type="subcellular location">
    <subcellularLocation>
        <location evidence="1">Endomembrane system</location>
        <topology evidence="1">Multi-pass membrane protein</topology>
    </subcellularLocation>
</comment>
<evidence type="ECO:0000259" key="6">
    <source>
        <dbReference type="Pfam" id="PF02915"/>
    </source>
</evidence>
<dbReference type="Proteomes" id="UP000264002">
    <property type="component" value="Unassembled WGS sequence"/>
</dbReference>
<evidence type="ECO:0000313" key="7">
    <source>
        <dbReference type="EMBL" id="RFU94725.1"/>
    </source>
</evidence>
<dbReference type="GO" id="GO:0005384">
    <property type="term" value="F:manganese ion transmembrane transporter activity"/>
    <property type="evidence" value="ECO:0007669"/>
    <property type="project" value="InterPro"/>
</dbReference>
<evidence type="ECO:0000256" key="3">
    <source>
        <dbReference type="ARBA" id="ARBA00022989"/>
    </source>
</evidence>
<keyword evidence="2 5" id="KW-0812">Transmembrane</keyword>
<reference evidence="7 8" key="2">
    <citation type="submission" date="2018-09" db="EMBL/GenBank/DDBJ databases">
        <title>Genome of Sphaerochaeta halotolerans strain 4-11.</title>
        <authorList>
            <person name="Nazina T.N."/>
            <person name="Sokolova D.S."/>
        </authorList>
    </citation>
    <scope>NUCLEOTIDE SEQUENCE [LARGE SCALE GENOMIC DNA]</scope>
    <source>
        <strain evidence="7 8">4-11</strain>
    </source>
</reference>
<dbReference type="InterPro" id="IPR009078">
    <property type="entry name" value="Ferritin-like_SF"/>
</dbReference>
<dbReference type="InterPro" id="IPR008217">
    <property type="entry name" value="Ccc1_fam"/>
</dbReference>
<dbReference type="AlphaFoldDB" id="A0A372MG27"/>
<reference evidence="8" key="1">
    <citation type="submission" date="2018-08" db="EMBL/GenBank/DDBJ databases">
        <authorList>
            <person name="Grouzdev D.S."/>
            <person name="Krutkina M.S."/>
        </authorList>
    </citation>
    <scope>NUCLEOTIDE SEQUENCE [LARGE SCALE GENOMIC DNA]</scope>
    <source>
        <strain evidence="8">4-11</strain>
    </source>
</reference>
<dbReference type="CDD" id="cd02431">
    <property type="entry name" value="Ferritin_CCC1_C"/>
    <property type="match status" value="1"/>
</dbReference>
<keyword evidence="4 5" id="KW-0472">Membrane</keyword>
<dbReference type="GO" id="GO:0046872">
    <property type="term" value="F:metal ion binding"/>
    <property type="evidence" value="ECO:0007669"/>
    <property type="project" value="InterPro"/>
</dbReference>
<accession>A0A372MG27</accession>
<dbReference type="GO" id="GO:0012505">
    <property type="term" value="C:endomembrane system"/>
    <property type="evidence" value="ECO:0007669"/>
    <property type="project" value="UniProtKB-SubCell"/>
</dbReference>
<name>A0A372MG27_9SPIR</name>
<sequence>MSDTTAYSKKTMRVLLYLQQGELTEHQIYSFLASRVKDEQNSSVLRRIAGEELGHAKIWQKLTEKEVKTNRIKFWFYSLMALILGYTFVLKKMEKGEDKATKAYRSLITEVPQAKQISEDEDRHEQQLLAMLDEERLQYVGSMVLGLSDALVELSGTLAGLTFALQNTRLIALSGLITGISATLSMASSEYLSAKNSGDKNAVKSSMYTGIAYLFTVTFMVLPYLLLESYAVALGIMLVVVIIIIMFFTYYTSVAKDLPFGKRFFEMALISLSVAAISFVIGILVKRFLGIDI</sequence>
<keyword evidence="3 5" id="KW-1133">Transmembrane helix</keyword>
<gene>
    <name evidence="7" type="ORF">DYP60_07660</name>
</gene>
<dbReference type="EMBL" id="QUWK01000007">
    <property type="protein sequence ID" value="RFU94725.1"/>
    <property type="molecule type" value="Genomic_DNA"/>
</dbReference>
<dbReference type="RefSeq" id="WP_117330420.1">
    <property type="nucleotide sequence ID" value="NZ_QUWK01000007.1"/>
</dbReference>
<organism evidence="7 8">
    <name type="scientific">Sphaerochaeta halotolerans</name>
    <dbReference type="NCBI Taxonomy" id="2293840"/>
    <lineage>
        <taxon>Bacteria</taxon>
        <taxon>Pseudomonadati</taxon>
        <taxon>Spirochaetota</taxon>
        <taxon>Spirochaetia</taxon>
        <taxon>Spirochaetales</taxon>
        <taxon>Sphaerochaetaceae</taxon>
        <taxon>Sphaerochaeta</taxon>
    </lineage>
</organism>
<feature type="transmembrane region" description="Helical" evidence="5">
    <location>
        <begin position="232"/>
        <end position="252"/>
    </location>
</feature>
<dbReference type="CDD" id="cd01044">
    <property type="entry name" value="Ferritin_CCC1_N"/>
    <property type="match status" value="1"/>
</dbReference>
<dbReference type="InterPro" id="IPR039376">
    <property type="entry name" value="Ferritin_CCC1_N"/>
</dbReference>
<comment type="caution">
    <text evidence="7">The sequence shown here is derived from an EMBL/GenBank/DDBJ whole genome shotgun (WGS) entry which is preliminary data.</text>
</comment>
<dbReference type="InterPro" id="IPR012347">
    <property type="entry name" value="Ferritin-like"/>
</dbReference>
<proteinExistence type="predicted"/>